<evidence type="ECO:0000256" key="1">
    <source>
        <dbReference type="SAM" id="Phobius"/>
    </source>
</evidence>
<comment type="caution">
    <text evidence="2">The sequence shown here is derived from an EMBL/GenBank/DDBJ whole genome shotgun (WGS) entry which is preliminary data.</text>
</comment>
<reference evidence="2 3" key="1">
    <citation type="journal article" date="2020" name="Nature">
        <title>Six reference-quality genomes reveal evolution of bat adaptations.</title>
        <authorList>
            <person name="Jebb D."/>
            <person name="Huang Z."/>
            <person name="Pippel M."/>
            <person name="Hughes G.M."/>
            <person name="Lavrichenko K."/>
            <person name="Devanna P."/>
            <person name="Winkler S."/>
            <person name="Jermiin L.S."/>
            <person name="Skirmuntt E.C."/>
            <person name="Katzourakis A."/>
            <person name="Burkitt-Gray L."/>
            <person name="Ray D.A."/>
            <person name="Sullivan K.A.M."/>
            <person name="Roscito J.G."/>
            <person name="Kirilenko B.M."/>
            <person name="Davalos L.M."/>
            <person name="Corthals A.P."/>
            <person name="Power M.L."/>
            <person name="Jones G."/>
            <person name="Ransome R.D."/>
            <person name="Dechmann D.K.N."/>
            <person name="Locatelli A.G."/>
            <person name="Puechmaille S.J."/>
            <person name="Fedrigo O."/>
            <person name="Jarvis E.D."/>
            <person name="Hiller M."/>
            <person name="Vernes S.C."/>
            <person name="Myers E.W."/>
            <person name="Teeling E.C."/>
        </authorList>
    </citation>
    <scope>NUCLEOTIDE SEQUENCE [LARGE SCALE GENOMIC DNA]</scope>
    <source>
        <strain evidence="2">MRhiFer1</strain>
        <tissue evidence="2">Lung</tissue>
    </source>
</reference>
<accession>A0A7J7TR30</accession>
<dbReference type="Proteomes" id="UP000585614">
    <property type="component" value="Unassembled WGS sequence"/>
</dbReference>
<feature type="transmembrane region" description="Helical" evidence="1">
    <location>
        <begin position="189"/>
        <end position="210"/>
    </location>
</feature>
<dbReference type="EMBL" id="JACAGC010000018">
    <property type="protein sequence ID" value="KAF6302982.1"/>
    <property type="molecule type" value="Genomic_DNA"/>
</dbReference>
<dbReference type="InterPro" id="IPR052237">
    <property type="entry name" value="Ataxin-7-like_regulator"/>
</dbReference>
<proteinExistence type="predicted"/>
<organism evidence="2 3">
    <name type="scientific">Rhinolophus ferrumequinum</name>
    <name type="common">Greater horseshoe bat</name>
    <dbReference type="NCBI Taxonomy" id="59479"/>
    <lineage>
        <taxon>Eukaryota</taxon>
        <taxon>Metazoa</taxon>
        <taxon>Chordata</taxon>
        <taxon>Craniata</taxon>
        <taxon>Vertebrata</taxon>
        <taxon>Euteleostomi</taxon>
        <taxon>Mammalia</taxon>
        <taxon>Eutheria</taxon>
        <taxon>Laurasiatheria</taxon>
        <taxon>Chiroptera</taxon>
        <taxon>Yinpterochiroptera</taxon>
        <taxon>Rhinolophoidea</taxon>
        <taxon>Rhinolophidae</taxon>
        <taxon>Rhinolophinae</taxon>
        <taxon>Rhinolophus</taxon>
    </lineage>
</organism>
<protein>
    <submittedName>
        <fullName evidence="2">Uncharacterized protein</fullName>
    </submittedName>
</protein>
<keyword evidence="1" id="KW-0472">Membrane</keyword>
<dbReference type="PANTHER" id="PTHR15117:SF9">
    <property type="entry name" value="ATAXIN-7-LIKE PROTEIN 1"/>
    <property type="match status" value="1"/>
</dbReference>
<name>A0A7J7TR30_RHIFE</name>
<evidence type="ECO:0000313" key="3">
    <source>
        <dbReference type="Proteomes" id="UP000585614"/>
    </source>
</evidence>
<gene>
    <name evidence="2" type="ORF">mRhiFer1_008719</name>
</gene>
<sequence>MPNLKGWLLTGAWKTLGRKGTAKTLLSLTSISLCIRRCQRTILFQPGRPLVWQTAQALSSSHITISVPASVLQLSASPVLCIFLHVAISARLTSPYIMTSAMLLNAAFVTTLDLSTLVSHTTAFPHVVATVSITDPTFKAASAVSRLPAVIPFPSHKPSKIKTSKSSDVKGLFACSNEVPSNNKKKETAVLNFLFFLLILLADIPLVSIVRTPQKELSFECQFSFEFLPGGPSL</sequence>
<keyword evidence="1" id="KW-1133">Transmembrane helix</keyword>
<dbReference type="AlphaFoldDB" id="A0A7J7TR30"/>
<dbReference type="PANTHER" id="PTHR15117">
    <property type="entry name" value="ATAXIN 7 RELATED"/>
    <property type="match status" value="1"/>
</dbReference>
<evidence type="ECO:0000313" key="2">
    <source>
        <dbReference type="EMBL" id="KAF6302982.1"/>
    </source>
</evidence>
<keyword evidence="1" id="KW-0812">Transmembrane</keyword>